<sequence length="712" mass="80178">IIYIMHSISEIGTNVPAFLGKLWKMVEDSETNELISWDSDGQSFVIKDDSRFARELLPMYYKHNNWSSFVRQLNMYGFHKITSPESGSMKIEPPDEIKFSHPCFIRGHAYLLDSIKRKINPGKTYPNQPSEKNNFTKVLADMQQMKGRQENMDSRLTAMKIENETLWRELSILRQKHIKQQQMVNKLIQFLVSIVQQNSFSVKRKYPRMLVHNKGTRHRQENILQDTSSSVSSPTGPVIHELETVEPEIFLDEDIEEEEDSESPTVVPDYFLAQPSGEDEVVDGRWNDGIVVNVDNVNVVPNEEIILGIPEDTLITNHQTKSSGHNATRTSNQILLPKREVPHWSKVIPAKQPRNTLINQLKVGSKSPVVQNSQLRQQQQQQQTTTNLQFNIKGKPQQRIANLQRLGNNRQKIKINESQLPQRNQPRLIIKKQPIHSNKQLQQILQKSKQQPLKISQILKNQQQQQVTTQERALILPKQSQSTEPIISIPFETGSGDVMAQVYAADDTTDFNMPVVVEVPPSEDSALLVPPTPQDMLLGSPSVTPQSDPAPSPIVTSPAHSHDMQVACVDDPQVNGTSSLSRSSSFLAEMDDHVDSVQTDLDNLKELLRSEGISLDANALLGYFNDDLLSYNISDPVSSEDPNSNKDSSGNELMAYNPSLFDLSDLMGTEWSLPASPPSEDAPADDSFAEVNTPQFVPHSPSFPTAAKKRKK</sequence>
<evidence type="ECO:0000256" key="4">
    <source>
        <dbReference type="ARBA" id="ARBA00023016"/>
    </source>
</evidence>
<dbReference type="PRINTS" id="PR00056">
    <property type="entry name" value="HSFDOMAIN"/>
</dbReference>
<evidence type="ECO:0000259" key="11">
    <source>
        <dbReference type="PROSITE" id="PS00434"/>
    </source>
</evidence>
<keyword evidence="8" id="KW-0539">Nucleus</keyword>
<evidence type="ECO:0000256" key="7">
    <source>
        <dbReference type="ARBA" id="ARBA00023163"/>
    </source>
</evidence>
<dbReference type="PROSITE" id="PS00434">
    <property type="entry name" value="HSF_DOMAIN"/>
    <property type="match status" value="1"/>
</dbReference>
<dbReference type="InterPro" id="IPR010542">
    <property type="entry name" value="Vert_HSTF_C"/>
</dbReference>
<evidence type="ECO:0000256" key="8">
    <source>
        <dbReference type="ARBA" id="ARBA00023242"/>
    </source>
</evidence>
<accession>A0A1B6M7Y0</accession>
<gene>
    <name evidence="12" type="ORF">g.40861</name>
</gene>
<dbReference type="GO" id="GO:0003700">
    <property type="term" value="F:DNA-binding transcription factor activity"/>
    <property type="evidence" value="ECO:0007669"/>
    <property type="project" value="InterPro"/>
</dbReference>
<dbReference type="EMBL" id="GEBQ01007949">
    <property type="protein sequence ID" value="JAT32028.1"/>
    <property type="molecule type" value="Transcribed_RNA"/>
</dbReference>
<dbReference type="FunFam" id="1.10.10.10:FF:000027">
    <property type="entry name" value="Heat shock transcription factor 1"/>
    <property type="match status" value="1"/>
</dbReference>
<comment type="subcellular location">
    <subcellularLocation>
        <location evidence="1">Nucleus</location>
    </subcellularLocation>
</comment>
<evidence type="ECO:0000256" key="2">
    <source>
        <dbReference type="ARBA" id="ARBA00006403"/>
    </source>
</evidence>
<dbReference type="InterPro" id="IPR036388">
    <property type="entry name" value="WH-like_DNA-bd_sf"/>
</dbReference>
<keyword evidence="6" id="KW-0010">Activator</keyword>
<evidence type="ECO:0000313" key="12">
    <source>
        <dbReference type="EMBL" id="JAT32028.1"/>
    </source>
</evidence>
<organism evidence="12">
    <name type="scientific">Graphocephala atropunctata</name>
    <dbReference type="NCBI Taxonomy" id="36148"/>
    <lineage>
        <taxon>Eukaryota</taxon>
        <taxon>Metazoa</taxon>
        <taxon>Ecdysozoa</taxon>
        <taxon>Arthropoda</taxon>
        <taxon>Hexapoda</taxon>
        <taxon>Insecta</taxon>
        <taxon>Pterygota</taxon>
        <taxon>Neoptera</taxon>
        <taxon>Paraneoptera</taxon>
        <taxon>Hemiptera</taxon>
        <taxon>Auchenorrhyncha</taxon>
        <taxon>Membracoidea</taxon>
        <taxon>Cicadellidae</taxon>
        <taxon>Cicadellinae</taxon>
        <taxon>Cicadellini</taxon>
        <taxon>Graphocephala</taxon>
    </lineage>
</organism>
<feature type="domain" description="HSF-type DNA-binding" evidence="11">
    <location>
        <begin position="57"/>
        <end position="81"/>
    </location>
</feature>
<dbReference type="PANTHER" id="PTHR10015:SF427">
    <property type="entry name" value="HEAT SHOCK FACTOR PROTEIN"/>
    <property type="match status" value="1"/>
</dbReference>
<comment type="similarity">
    <text evidence="2 9">Belongs to the HSF family.</text>
</comment>
<protein>
    <recommendedName>
        <fullName evidence="11">HSF-type DNA-binding domain-containing protein</fullName>
    </recommendedName>
</protein>
<evidence type="ECO:0000256" key="5">
    <source>
        <dbReference type="ARBA" id="ARBA00023125"/>
    </source>
</evidence>
<evidence type="ECO:0000256" key="3">
    <source>
        <dbReference type="ARBA" id="ARBA00023015"/>
    </source>
</evidence>
<dbReference type="PANTHER" id="PTHR10015">
    <property type="entry name" value="HEAT SHOCK TRANSCRIPTION FACTOR"/>
    <property type="match status" value="1"/>
</dbReference>
<reference evidence="12" key="1">
    <citation type="submission" date="2015-11" db="EMBL/GenBank/DDBJ databases">
        <title>De novo transcriptome assembly of four potential Pierce s Disease insect vectors from Arizona vineyards.</title>
        <authorList>
            <person name="Tassone E.E."/>
        </authorList>
    </citation>
    <scope>NUCLEOTIDE SEQUENCE</scope>
</reference>
<dbReference type="SUPFAM" id="SSF46785">
    <property type="entry name" value="Winged helix' DNA-binding domain"/>
    <property type="match status" value="1"/>
</dbReference>
<name>A0A1B6M7Y0_9HEMI</name>
<feature type="region of interest" description="Disordered" evidence="10">
    <location>
        <begin position="670"/>
        <end position="712"/>
    </location>
</feature>
<evidence type="ECO:0000256" key="6">
    <source>
        <dbReference type="ARBA" id="ARBA00023159"/>
    </source>
</evidence>
<keyword evidence="3" id="KW-0805">Transcription regulation</keyword>
<dbReference type="Pfam" id="PF00447">
    <property type="entry name" value="HSF_DNA-bind"/>
    <property type="match status" value="1"/>
</dbReference>
<evidence type="ECO:0000256" key="9">
    <source>
        <dbReference type="RuleBase" id="RU004020"/>
    </source>
</evidence>
<evidence type="ECO:0000256" key="1">
    <source>
        <dbReference type="ARBA" id="ARBA00004123"/>
    </source>
</evidence>
<keyword evidence="4" id="KW-0346">Stress response</keyword>
<dbReference type="InterPro" id="IPR000232">
    <property type="entry name" value="HSF_DNA-bd"/>
</dbReference>
<dbReference type="SMART" id="SM00415">
    <property type="entry name" value="HSF"/>
    <property type="match status" value="1"/>
</dbReference>
<dbReference type="AlphaFoldDB" id="A0A1B6M7Y0"/>
<dbReference type="Gene3D" id="1.10.10.10">
    <property type="entry name" value="Winged helix-like DNA-binding domain superfamily/Winged helix DNA-binding domain"/>
    <property type="match status" value="1"/>
</dbReference>
<dbReference type="GO" id="GO:0005634">
    <property type="term" value="C:nucleus"/>
    <property type="evidence" value="ECO:0007669"/>
    <property type="project" value="UniProtKB-SubCell"/>
</dbReference>
<feature type="non-terminal residue" evidence="12">
    <location>
        <position position="1"/>
    </location>
</feature>
<dbReference type="InterPro" id="IPR036390">
    <property type="entry name" value="WH_DNA-bd_sf"/>
</dbReference>
<proteinExistence type="inferred from homology"/>
<dbReference type="GO" id="GO:0043565">
    <property type="term" value="F:sequence-specific DNA binding"/>
    <property type="evidence" value="ECO:0007669"/>
    <property type="project" value="InterPro"/>
</dbReference>
<keyword evidence="7" id="KW-0804">Transcription</keyword>
<dbReference type="Pfam" id="PF06546">
    <property type="entry name" value="Vert_HS_TF"/>
    <property type="match status" value="1"/>
</dbReference>
<keyword evidence="5" id="KW-0238">DNA-binding</keyword>
<evidence type="ECO:0000256" key="10">
    <source>
        <dbReference type="SAM" id="MobiDB-lite"/>
    </source>
</evidence>